<comment type="caution">
    <text evidence="1">The sequence shown here is derived from an EMBL/GenBank/DDBJ whole genome shotgun (WGS) entry which is preliminary data.</text>
</comment>
<dbReference type="AlphaFoldDB" id="A0A1G4BT48"/>
<evidence type="ECO:0000313" key="1">
    <source>
        <dbReference type="EMBL" id="OHF04580.1"/>
    </source>
</evidence>
<reference evidence="1 2" key="1">
    <citation type="submission" date="2016-09" db="EMBL/GenBank/DDBJ databases">
        <authorList>
            <person name="Capua I."/>
            <person name="De Benedictis P."/>
            <person name="Joannis T."/>
            <person name="Lombin L.H."/>
            <person name="Cattoli G."/>
        </authorList>
    </citation>
    <scope>NUCLEOTIDE SEQUENCE [LARGE SCALE GENOMIC DNA]</scope>
    <source>
        <strain evidence="1 2">IMI 309357</strain>
    </source>
</reference>
<dbReference type="RefSeq" id="XP_022481714.1">
    <property type="nucleotide sequence ID" value="XM_022611709.1"/>
</dbReference>
<name>A0A1G4BT48_9PEZI</name>
<gene>
    <name evidence="1" type="ORF">CORC01_00051</name>
</gene>
<dbReference type="GeneID" id="34553219"/>
<evidence type="ECO:0000313" key="2">
    <source>
        <dbReference type="Proteomes" id="UP000176998"/>
    </source>
</evidence>
<protein>
    <submittedName>
        <fullName evidence="1">Uncharacterized protein</fullName>
    </submittedName>
</protein>
<dbReference type="Proteomes" id="UP000176998">
    <property type="component" value="Unassembled WGS sequence"/>
</dbReference>
<keyword evidence="2" id="KW-1185">Reference proteome</keyword>
<accession>A0A1G4BT48</accession>
<dbReference type="OrthoDB" id="4839625at2759"/>
<organism evidence="1 2">
    <name type="scientific">Colletotrichum orchidophilum</name>
    <dbReference type="NCBI Taxonomy" id="1209926"/>
    <lineage>
        <taxon>Eukaryota</taxon>
        <taxon>Fungi</taxon>
        <taxon>Dikarya</taxon>
        <taxon>Ascomycota</taxon>
        <taxon>Pezizomycotina</taxon>
        <taxon>Sordariomycetes</taxon>
        <taxon>Hypocreomycetidae</taxon>
        <taxon>Glomerellales</taxon>
        <taxon>Glomerellaceae</taxon>
        <taxon>Colletotrichum</taxon>
    </lineage>
</organism>
<proteinExistence type="predicted"/>
<dbReference type="EMBL" id="MJBS01000001">
    <property type="protein sequence ID" value="OHF04580.1"/>
    <property type="molecule type" value="Genomic_DNA"/>
</dbReference>
<sequence>MMIESAMTVALPGFFSSASCLTTSVSGTHALCDASPSVSETCATAQTSVDKKSEKQWTATSGAQKQMEDSQVNKLSLSGFLTSRQQMVNALWPLLLETRARAMLFSSHMRTLDLASADTQPERREDDIEPYSKIIHLIGHRVSRRDRTPIDLRVLLSDHATPMSEWEQERIHDVYRYVALARPTAPTDQTHQEITEDMMERETETAGYGRRATTTQVIKDLHAAIKIMFDAWKKNAETGVLLLIDLTLSTGFGDYYEYPQMRIRRKISKSPPHRRSVQGHIALAIGLSAS</sequence>